<evidence type="ECO:0000313" key="3">
    <source>
        <dbReference type="Proteomes" id="UP000770015"/>
    </source>
</evidence>
<protein>
    <submittedName>
        <fullName evidence="2">Uncharacterized protein</fullName>
    </submittedName>
</protein>
<evidence type="ECO:0000313" key="2">
    <source>
        <dbReference type="EMBL" id="KAH6683752.1"/>
    </source>
</evidence>
<dbReference type="Proteomes" id="UP000770015">
    <property type="component" value="Unassembled WGS sequence"/>
</dbReference>
<name>A0A9P8V946_9PEZI</name>
<evidence type="ECO:0000256" key="1">
    <source>
        <dbReference type="SAM" id="MobiDB-lite"/>
    </source>
</evidence>
<dbReference type="AlphaFoldDB" id="A0A9P8V946"/>
<organism evidence="2 3">
    <name type="scientific">Plectosphaerella plurivora</name>
    <dbReference type="NCBI Taxonomy" id="936078"/>
    <lineage>
        <taxon>Eukaryota</taxon>
        <taxon>Fungi</taxon>
        <taxon>Dikarya</taxon>
        <taxon>Ascomycota</taxon>
        <taxon>Pezizomycotina</taxon>
        <taxon>Sordariomycetes</taxon>
        <taxon>Hypocreomycetidae</taxon>
        <taxon>Glomerellales</taxon>
        <taxon>Plectosphaerellaceae</taxon>
        <taxon>Plectosphaerella</taxon>
    </lineage>
</organism>
<gene>
    <name evidence="2" type="ORF">F5X68DRAFT_23869</name>
</gene>
<dbReference type="EMBL" id="JAGSXJ010000017">
    <property type="protein sequence ID" value="KAH6683752.1"/>
    <property type="molecule type" value="Genomic_DNA"/>
</dbReference>
<reference evidence="2" key="1">
    <citation type="journal article" date="2021" name="Nat. Commun.">
        <title>Genetic determinants of endophytism in the Arabidopsis root mycobiome.</title>
        <authorList>
            <person name="Mesny F."/>
            <person name="Miyauchi S."/>
            <person name="Thiergart T."/>
            <person name="Pickel B."/>
            <person name="Atanasova L."/>
            <person name="Karlsson M."/>
            <person name="Huettel B."/>
            <person name="Barry K.W."/>
            <person name="Haridas S."/>
            <person name="Chen C."/>
            <person name="Bauer D."/>
            <person name="Andreopoulos W."/>
            <person name="Pangilinan J."/>
            <person name="LaButti K."/>
            <person name="Riley R."/>
            <person name="Lipzen A."/>
            <person name="Clum A."/>
            <person name="Drula E."/>
            <person name="Henrissat B."/>
            <person name="Kohler A."/>
            <person name="Grigoriev I.V."/>
            <person name="Martin F.M."/>
            <person name="Hacquard S."/>
        </authorList>
    </citation>
    <scope>NUCLEOTIDE SEQUENCE</scope>
    <source>
        <strain evidence="2">MPI-SDFR-AT-0117</strain>
    </source>
</reference>
<comment type="caution">
    <text evidence="2">The sequence shown here is derived from an EMBL/GenBank/DDBJ whole genome shotgun (WGS) entry which is preliminary data.</text>
</comment>
<keyword evidence="3" id="KW-1185">Reference proteome</keyword>
<feature type="region of interest" description="Disordered" evidence="1">
    <location>
        <begin position="261"/>
        <end position="286"/>
    </location>
</feature>
<feature type="non-terminal residue" evidence="2">
    <location>
        <position position="1"/>
    </location>
</feature>
<accession>A0A9P8V946</accession>
<feature type="region of interest" description="Disordered" evidence="1">
    <location>
        <begin position="160"/>
        <end position="196"/>
    </location>
</feature>
<sequence>PGSHLGTKQDLVVAFITPFPPRSRAPSSCYRQTYTQTASLFFLHLSTRTSLAKSPSRPLDERIQSLETITTNTSLAQTYIHIPLIALWSSTSIATFRRTQQQLLLHPFGCLQSCTDNSHILRISNDDTNIPRLATLCTARHVNTVGQDLLAYPSIRREEQSSTHFKGTLTPRFKPSETGENTPAGLSPSNKNNDHHDINDTMKTTALFSMLALPLLALAQTSEETSTTTSTITLTQTIQLKMIETHTATVLNTTAIAATASSSLPSSTELSGSASPTSDDASESSAAASNENAAASLGVANLAVAAVVGAVVAALL</sequence>
<proteinExistence type="predicted"/>